<evidence type="ECO:0000313" key="2">
    <source>
        <dbReference type="EMBL" id="EDX74779.1"/>
    </source>
</evidence>
<dbReference type="AlphaFoldDB" id="B4VT43"/>
<dbReference type="Pfam" id="PF13489">
    <property type="entry name" value="Methyltransf_23"/>
    <property type="match status" value="1"/>
</dbReference>
<dbReference type="Proteomes" id="UP000003835">
    <property type="component" value="Unassembled WGS sequence"/>
</dbReference>
<dbReference type="InterPro" id="IPR029044">
    <property type="entry name" value="Nucleotide-diphossugar_trans"/>
</dbReference>
<dbReference type="InterPro" id="IPR029063">
    <property type="entry name" value="SAM-dependent_MTases_sf"/>
</dbReference>
<dbReference type="GO" id="GO:0006487">
    <property type="term" value="P:protein N-linked glycosylation"/>
    <property type="evidence" value="ECO:0007669"/>
    <property type="project" value="TreeGrafter"/>
</dbReference>
<dbReference type="RefSeq" id="WP_006101599.1">
    <property type="nucleotide sequence ID" value="NZ_DS989851.1"/>
</dbReference>
<dbReference type="PANTHER" id="PTHR10859:SF91">
    <property type="entry name" value="DOLICHYL-PHOSPHATE BETA-GLUCOSYLTRANSFERASE"/>
    <property type="match status" value="1"/>
</dbReference>
<accession>B4VT43</accession>
<dbReference type="Gene3D" id="3.40.50.150">
    <property type="entry name" value="Vaccinia Virus protein VP39"/>
    <property type="match status" value="1"/>
</dbReference>
<dbReference type="CDD" id="cd04179">
    <property type="entry name" value="DPM_DPG-synthase_like"/>
    <property type="match status" value="1"/>
</dbReference>
<dbReference type="GO" id="GO:0032259">
    <property type="term" value="P:methylation"/>
    <property type="evidence" value="ECO:0007669"/>
    <property type="project" value="UniProtKB-KW"/>
</dbReference>
<keyword evidence="2" id="KW-0808">Transferase</keyword>
<organism evidence="2 3">
    <name type="scientific">Coleofasciculus chthonoplastes PCC 7420</name>
    <dbReference type="NCBI Taxonomy" id="118168"/>
    <lineage>
        <taxon>Bacteria</taxon>
        <taxon>Bacillati</taxon>
        <taxon>Cyanobacteriota</taxon>
        <taxon>Cyanophyceae</taxon>
        <taxon>Coleofasciculales</taxon>
        <taxon>Coleofasciculaceae</taxon>
        <taxon>Coleofasciculus</taxon>
    </lineage>
</organism>
<dbReference type="STRING" id="118168.MC7420_653"/>
<dbReference type="Gene3D" id="3.90.550.10">
    <property type="entry name" value="Spore Coat Polysaccharide Biosynthesis Protein SpsA, Chain A"/>
    <property type="match status" value="1"/>
</dbReference>
<feature type="domain" description="Glycosyltransferase 2-like" evidence="1">
    <location>
        <begin position="226"/>
        <end position="365"/>
    </location>
</feature>
<proteinExistence type="predicted"/>
<gene>
    <name evidence="2" type="ORF">MC7420_653</name>
</gene>
<keyword evidence="2" id="KW-0489">Methyltransferase</keyword>
<reference evidence="2 3" key="1">
    <citation type="submission" date="2008-07" db="EMBL/GenBank/DDBJ databases">
        <authorList>
            <person name="Tandeau de Marsac N."/>
            <person name="Ferriera S."/>
            <person name="Johnson J."/>
            <person name="Kravitz S."/>
            <person name="Beeson K."/>
            <person name="Sutton G."/>
            <person name="Rogers Y.-H."/>
            <person name="Friedman R."/>
            <person name="Frazier M."/>
            <person name="Venter J.C."/>
        </authorList>
    </citation>
    <scope>NUCLEOTIDE SEQUENCE [LARGE SCALE GENOMIC DNA]</scope>
    <source>
        <strain evidence="2 3">PCC 7420</strain>
    </source>
</reference>
<evidence type="ECO:0000313" key="3">
    <source>
        <dbReference type="Proteomes" id="UP000003835"/>
    </source>
</evidence>
<dbReference type="GO" id="GO:0008168">
    <property type="term" value="F:methyltransferase activity"/>
    <property type="evidence" value="ECO:0007669"/>
    <property type="project" value="UniProtKB-KW"/>
</dbReference>
<name>B4VT43_9CYAN</name>
<sequence length="461" mass="52860">MASFKKWNKLNLSYYEDIRKLYEFFVQANSDVLEVGSELAYLLNAVKPKVGLGIDSNAEAVEVARQKFPELEFWIEEPGSFQCDKKFDYILLANTVSYIGNIQKTFLNLQKVCKDSTQIILTFHNPAWEIILNLATLLKQRREIYNLNWLSYEDIHNLLDLAGFEVIVHGKRMLLPRRLPIFFSLFNKILAPLPIINNLCLTEYIIAKPQPDPVKGQKNIQCLTCSVVIPARNEAGNIERCVTEMPQLGKHTEIIFIEGHSCDNTWEEIQRVQAKYGDQWDIKICQQQGKGKGDAVRQGFNMATGDILIILDSDLTVRPEDLVHFFQAVASGHCEFANGCRLIYPINSQAMPWLNRMANRFFAWLLSYLLNTKIKDSLCGTKVLSKENYHRIAANRSYFGEFDPFGDFDLLFGAAKLGLKIKDIPVRYVPRTYGSSNIQHFKEGLILFKMCVYAAQKIKFI</sequence>
<dbReference type="HOGENOM" id="CLU_043808_0_0_3"/>
<dbReference type="eggNOG" id="COG1215">
    <property type="taxonomic scope" value="Bacteria"/>
</dbReference>
<evidence type="ECO:0000259" key="1">
    <source>
        <dbReference type="Pfam" id="PF00535"/>
    </source>
</evidence>
<dbReference type="EMBL" id="DS989851">
    <property type="protein sequence ID" value="EDX74779.1"/>
    <property type="molecule type" value="Genomic_DNA"/>
</dbReference>
<dbReference type="SUPFAM" id="SSF53448">
    <property type="entry name" value="Nucleotide-diphospho-sugar transferases"/>
    <property type="match status" value="1"/>
</dbReference>
<dbReference type="OrthoDB" id="9806525at2"/>
<keyword evidence="3" id="KW-1185">Reference proteome</keyword>
<dbReference type="SUPFAM" id="SSF53335">
    <property type="entry name" value="S-adenosyl-L-methionine-dependent methyltransferases"/>
    <property type="match status" value="1"/>
</dbReference>
<dbReference type="Pfam" id="PF00535">
    <property type="entry name" value="Glycos_transf_2"/>
    <property type="match status" value="1"/>
</dbReference>
<dbReference type="InterPro" id="IPR001173">
    <property type="entry name" value="Glyco_trans_2-like"/>
</dbReference>
<dbReference type="eggNOG" id="COG2226">
    <property type="taxonomic scope" value="Bacteria"/>
</dbReference>
<protein>
    <submittedName>
        <fullName evidence="2">Methyltransferase domain family</fullName>
    </submittedName>
</protein>
<dbReference type="PANTHER" id="PTHR10859">
    <property type="entry name" value="GLYCOSYL TRANSFERASE"/>
    <property type="match status" value="1"/>
</dbReference>